<evidence type="ECO:0000313" key="1">
    <source>
        <dbReference type="EMBL" id="MDR6240451.1"/>
    </source>
</evidence>
<evidence type="ECO:0000313" key="2">
    <source>
        <dbReference type="Proteomes" id="UP001185092"/>
    </source>
</evidence>
<dbReference type="RefSeq" id="WP_309940388.1">
    <property type="nucleotide sequence ID" value="NZ_AP025305.1"/>
</dbReference>
<comment type="caution">
    <text evidence="1">The sequence shown here is derived from an EMBL/GenBank/DDBJ whole genome shotgun (WGS) entry which is preliminary data.</text>
</comment>
<keyword evidence="2" id="KW-1185">Reference proteome</keyword>
<accession>A0AAE3XRA6</accession>
<gene>
    <name evidence="1" type="ORF">HNQ88_003517</name>
</gene>
<reference evidence="1" key="1">
    <citation type="submission" date="2023-07" db="EMBL/GenBank/DDBJ databases">
        <title>Genomic Encyclopedia of Type Strains, Phase IV (KMG-IV): sequencing the most valuable type-strain genomes for metagenomic binning, comparative biology and taxonomic classification.</title>
        <authorList>
            <person name="Goeker M."/>
        </authorList>
    </citation>
    <scope>NUCLEOTIDE SEQUENCE</scope>
    <source>
        <strain evidence="1">DSM 26174</strain>
    </source>
</reference>
<protein>
    <submittedName>
        <fullName evidence="1">Uncharacterized protein</fullName>
    </submittedName>
</protein>
<dbReference type="AlphaFoldDB" id="A0AAE3XRA6"/>
<dbReference type="EMBL" id="JAVDQD010000004">
    <property type="protein sequence ID" value="MDR6240451.1"/>
    <property type="molecule type" value="Genomic_DNA"/>
</dbReference>
<dbReference type="Proteomes" id="UP001185092">
    <property type="component" value="Unassembled WGS sequence"/>
</dbReference>
<proteinExistence type="predicted"/>
<name>A0AAE3XRA6_9BACT</name>
<organism evidence="1 2">
    <name type="scientific">Aureibacter tunicatorum</name>
    <dbReference type="NCBI Taxonomy" id="866807"/>
    <lineage>
        <taxon>Bacteria</taxon>
        <taxon>Pseudomonadati</taxon>
        <taxon>Bacteroidota</taxon>
        <taxon>Cytophagia</taxon>
        <taxon>Cytophagales</taxon>
        <taxon>Persicobacteraceae</taxon>
        <taxon>Aureibacter</taxon>
    </lineage>
</organism>
<sequence length="279" mass="33655">MNTTLYGKILTTYYNFNVNNWNFLNVNSNQLELNYNWARKLYTSKKEIYPWAIRDDIQNLFYLSLTCSNQNEVYKKLNNSQTKKISNEHIKLIDYFCLNLDLFNKNLSIRHYHKQIDILLEKCDTNILIKYIYLILEKANLWFDPGYSWTSDCMNILYTTSNMISNNFVLDYTQSKSFENIGSEYYYTFKHYDQQMNSFYLLKKLCQQINNKKTTSIDLKTFAKQANNTLDISIYYLIDYKIKNDISEDWRLELLTDNLRKRELHWSLSILKKLIHNDL</sequence>